<dbReference type="EMBL" id="VSWD01000011">
    <property type="protein sequence ID" value="KAK3087407.1"/>
    <property type="molecule type" value="Genomic_DNA"/>
</dbReference>
<gene>
    <name evidence="2" type="ORF">FSP39_005501</name>
</gene>
<name>A0AA88XRU0_PINIB</name>
<feature type="domain" description="G8" evidence="1">
    <location>
        <begin position="1"/>
        <end position="58"/>
    </location>
</feature>
<accession>A0AA88XRU0</accession>
<evidence type="ECO:0000313" key="3">
    <source>
        <dbReference type="Proteomes" id="UP001186944"/>
    </source>
</evidence>
<dbReference type="PANTHER" id="PTHR15535">
    <property type="entry name" value="TRANSMEMBRANE PROTEIN 2-RELATED"/>
    <property type="match status" value="1"/>
</dbReference>
<dbReference type="Proteomes" id="UP001186944">
    <property type="component" value="Unassembled WGS sequence"/>
</dbReference>
<dbReference type="InterPro" id="IPR019316">
    <property type="entry name" value="G8_domain"/>
</dbReference>
<dbReference type="PROSITE" id="PS51484">
    <property type="entry name" value="G8"/>
    <property type="match status" value="1"/>
</dbReference>
<reference evidence="2" key="1">
    <citation type="submission" date="2019-08" db="EMBL/GenBank/DDBJ databases">
        <title>The improved chromosome-level genome for the pearl oyster Pinctada fucata martensii using PacBio sequencing and Hi-C.</title>
        <authorList>
            <person name="Zheng Z."/>
        </authorList>
    </citation>
    <scope>NUCLEOTIDE SEQUENCE</scope>
    <source>
        <strain evidence="2">ZZ-2019</strain>
        <tissue evidence="2">Adductor muscle</tissue>
    </source>
</reference>
<dbReference type="AlphaFoldDB" id="A0AA88XRU0"/>
<proteinExistence type="predicted"/>
<comment type="caution">
    <text evidence="2">The sequence shown here is derived from an EMBL/GenBank/DDBJ whole genome shotgun (WGS) entry which is preliminary data.</text>
</comment>
<dbReference type="Pfam" id="PF10162">
    <property type="entry name" value="G8"/>
    <property type="match status" value="1"/>
</dbReference>
<evidence type="ECO:0000259" key="1">
    <source>
        <dbReference type="PROSITE" id="PS51484"/>
    </source>
</evidence>
<evidence type="ECO:0000313" key="2">
    <source>
        <dbReference type="EMBL" id="KAK3087407.1"/>
    </source>
</evidence>
<keyword evidence="3" id="KW-1185">Reference proteome</keyword>
<organism evidence="2 3">
    <name type="scientific">Pinctada imbricata</name>
    <name type="common">Atlantic pearl-oyster</name>
    <name type="synonym">Pinctada martensii</name>
    <dbReference type="NCBI Taxonomy" id="66713"/>
    <lineage>
        <taxon>Eukaryota</taxon>
        <taxon>Metazoa</taxon>
        <taxon>Spiralia</taxon>
        <taxon>Lophotrochozoa</taxon>
        <taxon>Mollusca</taxon>
        <taxon>Bivalvia</taxon>
        <taxon>Autobranchia</taxon>
        <taxon>Pteriomorphia</taxon>
        <taxon>Pterioida</taxon>
        <taxon>Pterioidea</taxon>
        <taxon>Pteriidae</taxon>
        <taxon>Pinctada</taxon>
    </lineage>
</organism>
<dbReference type="InterPro" id="IPR052252">
    <property type="entry name" value="CEMIP/CEMIP2"/>
</dbReference>
<protein>
    <recommendedName>
        <fullName evidence="1">G8 domain-containing protein</fullName>
    </recommendedName>
</protein>
<sequence>MDVGSEECPFNGNLEIILKGIKGSYNIQGMGEKFIGVGSGGTLEIHGARKTSWTKLSQTIPKTLDSDYIFKHSVDGDQSYNWVQGVNMYTFNPTNSSDFTYKAYYLSGNPGQDWWNNKGRTEFIADVQNITTGHFVMMSVLYTMKHPSSTTDMSTVYNAMETAFFGSVTGQSIFRTLQHRDAYVLFASKGDTSSAEEIVTRENTAKQSQTADFSFTDWANDVKYYVKSHVDNVNTWAAKTEYTLTPTNIAYPVINVIDDLENWNEGDTVFCTSTDYNMEQAERARIVACPTCTSKQFRVEMSRRGPSVYDDLCDDVLFVVCLSMVFL</sequence>